<dbReference type="SUPFAM" id="SSF81383">
    <property type="entry name" value="F-box domain"/>
    <property type="match status" value="1"/>
</dbReference>
<keyword evidence="2 3" id="KW-0040">ANK repeat</keyword>
<dbReference type="InterPro" id="IPR002110">
    <property type="entry name" value="Ankyrin_rpt"/>
</dbReference>
<gene>
    <name evidence="5" type="ORF">UCRPA7_2208</name>
</gene>
<name>R8BSE6_PHAM7</name>
<feature type="domain" description="F-box" evidence="4">
    <location>
        <begin position="7"/>
        <end position="52"/>
    </location>
</feature>
<dbReference type="SMART" id="SM00248">
    <property type="entry name" value="ANK"/>
    <property type="match status" value="2"/>
</dbReference>
<dbReference type="InterPro" id="IPR036047">
    <property type="entry name" value="F-box-like_dom_sf"/>
</dbReference>
<dbReference type="PROSITE" id="PS50088">
    <property type="entry name" value="ANK_REPEAT"/>
    <property type="match status" value="1"/>
</dbReference>
<reference evidence="6" key="1">
    <citation type="journal article" date="2013" name="Genome Announc.">
        <title>Draft genome sequence of the ascomycete Phaeoacremonium aleophilum strain UCR-PA7, a causal agent of the esca disease complex in grapevines.</title>
        <authorList>
            <person name="Blanco-Ulate B."/>
            <person name="Rolshausen P."/>
            <person name="Cantu D."/>
        </authorList>
    </citation>
    <scope>NUCLEOTIDE SEQUENCE [LARGE SCALE GENOMIC DNA]</scope>
    <source>
        <strain evidence="6">UCR-PA7</strain>
    </source>
</reference>
<protein>
    <submittedName>
        <fullName evidence="5">Putative ankyrin repeat-containing protein</fullName>
    </submittedName>
</protein>
<dbReference type="Gene3D" id="1.25.40.20">
    <property type="entry name" value="Ankyrin repeat-containing domain"/>
    <property type="match status" value="1"/>
</dbReference>
<evidence type="ECO:0000313" key="5">
    <source>
        <dbReference type="EMBL" id="EOO02287.1"/>
    </source>
</evidence>
<dbReference type="PROSITE" id="PS50181">
    <property type="entry name" value="FBOX"/>
    <property type="match status" value="1"/>
</dbReference>
<dbReference type="RefSeq" id="XP_007912971.1">
    <property type="nucleotide sequence ID" value="XM_007914780.1"/>
</dbReference>
<dbReference type="KEGG" id="tmn:UCRPA7_2208"/>
<dbReference type="HOGENOM" id="CLU_1327202_0_0_1"/>
<dbReference type="InterPro" id="IPR001810">
    <property type="entry name" value="F-box_dom"/>
</dbReference>
<organism evidence="5 6">
    <name type="scientific">Phaeoacremonium minimum (strain UCR-PA7)</name>
    <name type="common">Esca disease fungus</name>
    <name type="synonym">Togninia minima</name>
    <dbReference type="NCBI Taxonomy" id="1286976"/>
    <lineage>
        <taxon>Eukaryota</taxon>
        <taxon>Fungi</taxon>
        <taxon>Dikarya</taxon>
        <taxon>Ascomycota</taxon>
        <taxon>Pezizomycotina</taxon>
        <taxon>Sordariomycetes</taxon>
        <taxon>Sordariomycetidae</taxon>
        <taxon>Togniniales</taxon>
        <taxon>Togniniaceae</taxon>
        <taxon>Phaeoacremonium</taxon>
    </lineage>
</organism>
<dbReference type="SUPFAM" id="SSF48403">
    <property type="entry name" value="Ankyrin repeat"/>
    <property type="match status" value="1"/>
</dbReference>
<dbReference type="AlphaFoldDB" id="R8BSE6"/>
<evidence type="ECO:0000256" key="3">
    <source>
        <dbReference type="PROSITE-ProRule" id="PRU00023"/>
    </source>
</evidence>
<evidence type="ECO:0000256" key="2">
    <source>
        <dbReference type="ARBA" id="ARBA00023043"/>
    </source>
</evidence>
<feature type="repeat" description="ANK" evidence="3">
    <location>
        <begin position="135"/>
        <end position="167"/>
    </location>
</feature>
<sequence length="207" mass="23111">MTSSTNMRSLGDMPLELFQEILSYISRGDRKNLASTCKAYKEVLLEAIWAEDVAGPNDALFWGCKNGRLEIVEHAIARGAQVAGVRQPIKRVLYEYDRVSAIFSGHVIHDMTEHGMPFVKLLLKYGADVNNHKHDELTPLTAAARKMALNIMELLLEAGADPNKPDAREYTPYREATYHRDPQAAIDLLVKYGAVPDQASVESSLNR</sequence>
<dbReference type="EMBL" id="KB932927">
    <property type="protein sequence ID" value="EOO02287.1"/>
    <property type="molecule type" value="Genomic_DNA"/>
</dbReference>
<keyword evidence="1" id="KW-0677">Repeat</keyword>
<dbReference type="InterPro" id="IPR036770">
    <property type="entry name" value="Ankyrin_rpt-contain_sf"/>
</dbReference>
<accession>R8BSE6</accession>
<evidence type="ECO:0000313" key="6">
    <source>
        <dbReference type="Proteomes" id="UP000014074"/>
    </source>
</evidence>
<dbReference type="OrthoDB" id="366390at2759"/>
<dbReference type="PROSITE" id="PS50297">
    <property type="entry name" value="ANK_REP_REGION"/>
    <property type="match status" value="1"/>
</dbReference>
<proteinExistence type="predicted"/>
<dbReference type="Pfam" id="PF00646">
    <property type="entry name" value="F-box"/>
    <property type="match status" value="1"/>
</dbReference>
<dbReference type="PANTHER" id="PTHR24171">
    <property type="entry name" value="ANKYRIN REPEAT DOMAIN-CONTAINING PROTEIN 39-RELATED"/>
    <property type="match status" value="1"/>
</dbReference>
<evidence type="ECO:0000259" key="4">
    <source>
        <dbReference type="PROSITE" id="PS50181"/>
    </source>
</evidence>
<evidence type="ECO:0000256" key="1">
    <source>
        <dbReference type="ARBA" id="ARBA00022737"/>
    </source>
</evidence>
<dbReference type="GeneID" id="19322433"/>
<dbReference type="Pfam" id="PF12796">
    <property type="entry name" value="Ank_2"/>
    <property type="match status" value="1"/>
</dbReference>
<dbReference type="Proteomes" id="UP000014074">
    <property type="component" value="Unassembled WGS sequence"/>
</dbReference>
<keyword evidence="6" id="KW-1185">Reference proteome</keyword>